<dbReference type="HOGENOM" id="CLU_189173_0_0_3"/>
<dbReference type="Proteomes" id="UP000001026">
    <property type="component" value="Chromosome"/>
</dbReference>
<dbReference type="AlphaFoldDB" id="A8WIA4"/>
<proteinExistence type="predicted"/>
<accession>A8WIA4</accession>
<sequence length="60" mass="7273">MKEDSRDIKFCINLAIDNAEKRIKLLEKMDQKCILEEYKEWLKESIDYQSILLLREDPII</sequence>
<protein>
    <submittedName>
        <fullName evidence="1">Uncharacterized protein</fullName>
    </submittedName>
</protein>
<dbReference type="KEGG" id="pmm:PMM1885"/>
<dbReference type="RefSeq" id="WP_036930791.1">
    <property type="nucleotide sequence ID" value="NC_005072.1"/>
</dbReference>
<evidence type="ECO:0000313" key="1">
    <source>
        <dbReference type="EMBL" id="CAP16389.1"/>
    </source>
</evidence>
<gene>
    <name evidence="1" type="ordered locus">PMM1885</name>
</gene>
<dbReference type="EMBL" id="BX548174">
    <property type="protein sequence ID" value="CAP16389.1"/>
    <property type="molecule type" value="Genomic_DNA"/>
</dbReference>
<organism evidence="1 2">
    <name type="scientific">Prochlorococcus marinus subsp. pastoris (strain CCMP1986 / NIES-2087 / MED4)</name>
    <dbReference type="NCBI Taxonomy" id="59919"/>
    <lineage>
        <taxon>Bacteria</taxon>
        <taxon>Bacillati</taxon>
        <taxon>Cyanobacteriota</taxon>
        <taxon>Cyanophyceae</taxon>
        <taxon>Synechococcales</taxon>
        <taxon>Prochlorococcaceae</taxon>
        <taxon>Prochlorococcus</taxon>
    </lineage>
</organism>
<dbReference type="OrthoDB" id="541705at2"/>
<name>A8WIA4_PROMP</name>
<reference evidence="1 2" key="1">
    <citation type="journal article" date="2003" name="Nature">
        <title>Genome divergence in two Prochlorococcus ecotypes reflects oceanic niche differentiation.</title>
        <authorList>
            <person name="Rocap G."/>
            <person name="Larimer F.W."/>
            <person name="Lamerdin J.E."/>
            <person name="Malfatti S."/>
            <person name="Chain P."/>
            <person name="Ahlgren N.A."/>
            <person name="Arellano A."/>
            <person name="Coleman M."/>
            <person name="Hauser L."/>
            <person name="Hess W.R."/>
            <person name="Johnson Z.I."/>
            <person name="Land M.L."/>
            <person name="Lindell D."/>
            <person name="Post A.F."/>
            <person name="Regala W."/>
            <person name="Shah M."/>
            <person name="Shaw S.L."/>
            <person name="Steglich C."/>
            <person name="Sullivan M.B."/>
            <person name="Ting C.S."/>
            <person name="Tolonen A."/>
            <person name="Webb E.A."/>
            <person name="Zinser E.R."/>
            <person name="Chisholm S.W."/>
        </authorList>
    </citation>
    <scope>NUCLEOTIDE SEQUENCE [LARGE SCALE GENOMIC DNA]</scope>
    <source>
        <strain evidence="2">CCMP1986 / NIES-2087 / MED4</strain>
    </source>
</reference>
<evidence type="ECO:0000313" key="2">
    <source>
        <dbReference type="Proteomes" id="UP000001026"/>
    </source>
</evidence>